<dbReference type="Gene3D" id="1.10.510.10">
    <property type="entry name" value="Transferase(Phosphotransferase) domain 1"/>
    <property type="match status" value="1"/>
</dbReference>
<dbReference type="Pfam" id="PF00069">
    <property type="entry name" value="Pkinase"/>
    <property type="match status" value="1"/>
</dbReference>
<accession>A0A2P5EQ85</accession>
<gene>
    <name evidence="8" type="ORF">TorRG33x02_165300</name>
</gene>
<evidence type="ECO:0000256" key="5">
    <source>
        <dbReference type="PROSITE-ProRule" id="PRU10141"/>
    </source>
</evidence>
<dbReference type="InterPro" id="IPR011009">
    <property type="entry name" value="Kinase-like_dom_sf"/>
</dbReference>
<dbReference type="AlphaFoldDB" id="A0A2P5EQ85"/>
<dbReference type="PROSITE" id="PS00108">
    <property type="entry name" value="PROTEIN_KINASE_ST"/>
    <property type="match status" value="1"/>
</dbReference>
<keyword evidence="1" id="KW-0808">Transferase</keyword>
<dbReference type="InterPro" id="IPR017441">
    <property type="entry name" value="Protein_kinase_ATP_BS"/>
</dbReference>
<dbReference type="InterPro" id="IPR008271">
    <property type="entry name" value="Ser/Thr_kinase_AS"/>
</dbReference>
<dbReference type="CDD" id="cd06606">
    <property type="entry name" value="STKc_MAPKKK"/>
    <property type="match status" value="1"/>
</dbReference>
<evidence type="ECO:0000313" key="9">
    <source>
        <dbReference type="Proteomes" id="UP000237000"/>
    </source>
</evidence>
<dbReference type="InParanoid" id="A0A2P5EQ85"/>
<keyword evidence="3 8" id="KW-0418">Kinase</keyword>
<keyword evidence="6 8" id="KW-0723">Serine/threonine-protein kinase</keyword>
<protein>
    <submittedName>
        <fullName evidence="8">Serine/threonine protein kinase</fullName>
    </submittedName>
</protein>
<dbReference type="EMBL" id="JXTC01000114">
    <property type="protein sequence ID" value="PON87686.1"/>
    <property type="molecule type" value="Genomic_DNA"/>
</dbReference>
<keyword evidence="2 5" id="KW-0547">Nucleotide-binding</keyword>
<evidence type="ECO:0000256" key="2">
    <source>
        <dbReference type="ARBA" id="ARBA00022741"/>
    </source>
</evidence>
<sequence length="376" mass="41578">MKRAREYLQTQKPEQSIYIDGGAWLRGPMLGKGGFGSVHVALFPNPKPRFKDYPSVLAVKSTDTFTSAELIMEKRLLDHLGQSPFIIRCFGQDVTVSDKDGRWRLNIFLEYASGGSLADLIRKREGLGLLESQVRRYTRTILEGLELIHRKGFVHCDLKPANVLLVSDRDGFVAKIADLGLAKRANSRQGKSARGTRMYLSPEAVTQGIQEKPSDIWALGCVVLGMLTGEKPWSNCKRLKKHELMRKIATETPALPSGISKEAEDFLLKCFARNPDNRPTAEMLLSHPFLWGSDIEDGSFQEPEENLTLCLSKAAFEDSKAAFEDSYFIPLGGSSFGGGGGGGGEEEEDSTGFAPEMILPLAVMYPAGYKRRAILR</sequence>
<dbReference type="InterPro" id="IPR052751">
    <property type="entry name" value="Plant_MAPKKK"/>
</dbReference>
<evidence type="ECO:0000256" key="3">
    <source>
        <dbReference type="ARBA" id="ARBA00022777"/>
    </source>
</evidence>
<dbReference type="GO" id="GO:0005524">
    <property type="term" value="F:ATP binding"/>
    <property type="evidence" value="ECO:0007669"/>
    <property type="project" value="UniProtKB-UniRule"/>
</dbReference>
<keyword evidence="4 5" id="KW-0067">ATP-binding</keyword>
<organism evidence="8 9">
    <name type="scientific">Trema orientale</name>
    <name type="common">Charcoal tree</name>
    <name type="synonym">Celtis orientalis</name>
    <dbReference type="NCBI Taxonomy" id="63057"/>
    <lineage>
        <taxon>Eukaryota</taxon>
        <taxon>Viridiplantae</taxon>
        <taxon>Streptophyta</taxon>
        <taxon>Embryophyta</taxon>
        <taxon>Tracheophyta</taxon>
        <taxon>Spermatophyta</taxon>
        <taxon>Magnoliopsida</taxon>
        <taxon>eudicotyledons</taxon>
        <taxon>Gunneridae</taxon>
        <taxon>Pentapetalae</taxon>
        <taxon>rosids</taxon>
        <taxon>fabids</taxon>
        <taxon>Rosales</taxon>
        <taxon>Cannabaceae</taxon>
        <taxon>Trema</taxon>
    </lineage>
</organism>
<evidence type="ECO:0000256" key="1">
    <source>
        <dbReference type="ARBA" id="ARBA00022679"/>
    </source>
</evidence>
<comment type="similarity">
    <text evidence="6">Belongs to the protein kinase superfamily.</text>
</comment>
<evidence type="ECO:0000256" key="4">
    <source>
        <dbReference type="ARBA" id="ARBA00022840"/>
    </source>
</evidence>
<keyword evidence="9" id="KW-1185">Reference proteome</keyword>
<evidence type="ECO:0000256" key="6">
    <source>
        <dbReference type="RuleBase" id="RU000304"/>
    </source>
</evidence>
<feature type="binding site" evidence="5">
    <location>
        <position position="60"/>
    </location>
    <ligand>
        <name>ATP</name>
        <dbReference type="ChEBI" id="CHEBI:30616"/>
    </ligand>
</feature>
<dbReference type="SUPFAM" id="SSF56112">
    <property type="entry name" value="Protein kinase-like (PK-like)"/>
    <property type="match status" value="1"/>
</dbReference>
<dbReference type="STRING" id="63057.A0A2P5EQ85"/>
<reference evidence="9" key="1">
    <citation type="submission" date="2016-06" db="EMBL/GenBank/DDBJ databases">
        <title>Parallel loss of symbiosis genes in relatives of nitrogen-fixing non-legume Parasponia.</title>
        <authorList>
            <person name="Van Velzen R."/>
            <person name="Holmer R."/>
            <person name="Bu F."/>
            <person name="Rutten L."/>
            <person name="Van Zeijl A."/>
            <person name="Liu W."/>
            <person name="Santuari L."/>
            <person name="Cao Q."/>
            <person name="Sharma T."/>
            <person name="Shen D."/>
            <person name="Roswanjaya Y."/>
            <person name="Wardhani T."/>
            <person name="Kalhor M.S."/>
            <person name="Jansen J."/>
            <person name="Van den Hoogen J."/>
            <person name="Gungor B."/>
            <person name="Hartog M."/>
            <person name="Hontelez J."/>
            <person name="Verver J."/>
            <person name="Yang W.-C."/>
            <person name="Schijlen E."/>
            <person name="Repin R."/>
            <person name="Schilthuizen M."/>
            <person name="Schranz E."/>
            <person name="Heidstra R."/>
            <person name="Miyata K."/>
            <person name="Fedorova E."/>
            <person name="Kohlen W."/>
            <person name="Bisseling T."/>
            <person name="Smit S."/>
            <person name="Geurts R."/>
        </authorList>
    </citation>
    <scope>NUCLEOTIDE SEQUENCE [LARGE SCALE GENOMIC DNA]</scope>
    <source>
        <strain evidence="9">cv. RG33-2</strain>
    </source>
</reference>
<dbReference type="SMART" id="SM00220">
    <property type="entry name" value="S_TKc"/>
    <property type="match status" value="1"/>
</dbReference>
<feature type="domain" description="Protein kinase" evidence="7">
    <location>
        <begin position="24"/>
        <end position="290"/>
    </location>
</feature>
<dbReference type="PANTHER" id="PTHR48011">
    <property type="entry name" value="CCR4-NOT TRANSCRIPTIONAL COMPLEX SUBUNIT CAF120-RELATED"/>
    <property type="match status" value="1"/>
</dbReference>
<name>A0A2P5EQ85_TREOI</name>
<evidence type="ECO:0000259" key="7">
    <source>
        <dbReference type="PROSITE" id="PS50011"/>
    </source>
</evidence>
<comment type="caution">
    <text evidence="8">The sequence shown here is derived from an EMBL/GenBank/DDBJ whole genome shotgun (WGS) entry which is preliminary data.</text>
</comment>
<dbReference type="GO" id="GO:0007165">
    <property type="term" value="P:signal transduction"/>
    <property type="evidence" value="ECO:0007669"/>
    <property type="project" value="TreeGrafter"/>
</dbReference>
<dbReference type="GO" id="GO:0004674">
    <property type="term" value="F:protein serine/threonine kinase activity"/>
    <property type="evidence" value="ECO:0007669"/>
    <property type="project" value="UniProtKB-KW"/>
</dbReference>
<dbReference type="PROSITE" id="PS00107">
    <property type="entry name" value="PROTEIN_KINASE_ATP"/>
    <property type="match status" value="1"/>
</dbReference>
<dbReference type="PANTHER" id="PTHR48011:SF56">
    <property type="entry name" value="PROTEIN KINASE DOMAIN-CONTAINING PROTEIN"/>
    <property type="match status" value="1"/>
</dbReference>
<dbReference type="OrthoDB" id="8693905at2759"/>
<dbReference type="Proteomes" id="UP000237000">
    <property type="component" value="Unassembled WGS sequence"/>
</dbReference>
<dbReference type="PROSITE" id="PS50011">
    <property type="entry name" value="PROTEIN_KINASE_DOM"/>
    <property type="match status" value="1"/>
</dbReference>
<evidence type="ECO:0000313" key="8">
    <source>
        <dbReference type="EMBL" id="PON87686.1"/>
    </source>
</evidence>
<dbReference type="InterPro" id="IPR000719">
    <property type="entry name" value="Prot_kinase_dom"/>
</dbReference>
<proteinExistence type="inferred from homology"/>